<feature type="region of interest" description="Disordered" evidence="1">
    <location>
        <begin position="1261"/>
        <end position="1292"/>
    </location>
</feature>
<feature type="region of interest" description="Disordered" evidence="1">
    <location>
        <begin position="1081"/>
        <end position="1107"/>
    </location>
</feature>
<gene>
    <name evidence="2" type="ORF">DIATSA_LOCUS1997</name>
</gene>
<dbReference type="GO" id="GO:0000723">
    <property type="term" value="P:telomere maintenance"/>
    <property type="evidence" value="ECO:0007669"/>
    <property type="project" value="TreeGrafter"/>
</dbReference>
<proteinExistence type="predicted"/>
<dbReference type="OrthoDB" id="5399929at2759"/>
<feature type="compositionally biased region" description="Polar residues" evidence="1">
    <location>
        <begin position="1559"/>
        <end position="1568"/>
    </location>
</feature>
<protein>
    <recommendedName>
        <fullName evidence="4">Telomere-associated protein RIF1</fullName>
    </recommendedName>
</protein>
<evidence type="ECO:0000256" key="1">
    <source>
        <dbReference type="SAM" id="MobiDB-lite"/>
    </source>
</evidence>
<feature type="compositionally biased region" description="Low complexity" evidence="1">
    <location>
        <begin position="1081"/>
        <end position="1091"/>
    </location>
</feature>
<feature type="compositionally biased region" description="Basic and acidic residues" evidence="1">
    <location>
        <begin position="1334"/>
        <end position="1348"/>
    </location>
</feature>
<organism evidence="2 3">
    <name type="scientific">Diatraea saccharalis</name>
    <name type="common">sugarcane borer</name>
    <dbReference type="NCBI Taxonomy" id="40085"/>
    <lineage>
        <taxon>Eukaryota</taxon>
        <taxon>Metazoa</taxon>
        <taxon>Ecdysozoa</taxon>
        <taxon>Arthropoda</taxon>
        <taxon>Hexapoda</taxon>
        <taxon>Insecta</taxon>
        <taxon>Pterygota</taxon>
        <taxon>Neoptera</taxon>
        <taxon>Endopterygota</taxon>
        <taxon>Lepidoptera</taxon>
        <taxon>Glossata</taxon>
        <taxon>Ditrysia</taxon>
        <taxon>Pyraloidea</taxon>
        <taxon>Crambidae</taxon>
        <taxon>Crambinae</taxon>
        <taxon>Diatraea</taxon>
    </lineage>
</organism>
<dbReference type="PANTHER" id="PTHR22928:SF3">
    <property type="entry name" value="TELOMERE-ASSOCIATED PROTEIN RIF1"/>
    <property type="match status" value="1"/>
</dbReference>
<name>A0A9P0G0N2_9NEOP</name>
<feature type="compositionally biased region" description="Polar residues" evidence="1">
    <location>
        <begin position="1621"/>
        <end position="1638"/>
    </location>
</feature>
<feature type="region of interest" description="Disordered" evidence="1">
    <location>
        <begin position="1311"/>
        <end position="1391"/>
    </location>
</feature>
<feature type="compositionally biased region" description="Polar residues" evidence="1">
    <location>
        <begin position="1671"/>
        <end position="1693"/>
    </location>
</feature>
<feature type="compositionally biased region" description="Basic and acidic residues" evidence="1">
    <location>
        <begin position="1358"/>
        <end position="1382"/>
    </location>
</feature>
<feature type="region of interest" description="Disordered" evidence="1">
    <location>
        <begin position="1617"/>
        <end position="1753"/>
    </location>
</feature>
<evidence type="ECO:0000313" key="3">
    <source>
        <dbReference type="Proteomes" id="UP001153714"/>
    </source>
</evidence>
<feature type="compositionally biased region" description="Basic and acidic residues" evidence="1">
    <location>
        <begin position="1640"/>
        <end position="1651"/>
    </location>
</feature>
<reference evidence="2" key="1">
    <citation type="submission" date="2021-12" db="EMBL/GenBank/DDBJ databases">
        <authorList>
            <person name="King R."/>
        </authorList>
    </citation>
    <scope>NUCLEOTIDE SEQUENCE</scope>
</reference>
<evidence type="ECO:0000313" key="2">
    <source>
        <dbReference type="EMBL" id="CAH0748354.1"/>
    </source>
</evidence>
<sequence length="2216" mass="251225">MLEEVSTMDLHIVLDVLEDRTLDKPLARNQNYRTFQNVLDSKIEISDLIVDRLLAVCVQDLQEDKQYCHTILKIINSILKRIKTGEFSTLTNLLPSILELLNVMKTTALLSNMETLQKLSFETVVLYPDNVLIDLAMLHDKEVMEVVNSYCREGIQIHIRCLPCELLLKLLQVLPNDKKLIFLKANLKVWFTRLIPTIVLFMQTESLSTKPLETLEALTDGLVHIDYAEDIHWQYVLQSIYNPQKYPLLMRNMLLKGSKCWHRLWIVFIRLLKHQITRICSPGGSPINLLLPVVETAFKMDVANRCRAFQCWDVLIDNFHTETNEANIVKRVKLLIVPLRSNNAKVEETTLAKLNTWWHLIRSFQNRMEKFVDSILISFLHFCFGKHALQNKQPLVPCLISSNTKKRAVEAFIEIAGHLSCSGCVDLPKLNKRIVSKKFLVDYWNDWIFSLKVAISISIQNVGVTQQQVVCAWKSFALIISELPDNNIRKDLFDELLLMLDTMLQYGLSNNNRTESEIIISLICSLFEDDKLKVLFKTKCGQEGPLHKIIQVLMKPTINVYLKSIPIKEVISKLKPIINYVLDDNLCSPDELMLWVFMSDFHQDSILLFWTALSEVLLNVNSTEITNLDIVLLWPLNSSNNFVDDVYFLSLWYKLFEYLYPKLYERVHTPISTFLTSTQTTKTNLLLKVYATIGILNYLLARQENYETPLGLLLGFMDANGLQDFKEIEKLGNILTDTLISMLDDALSLQKINSVNNMMNCIKKIMNLIINHLQNNKMENYMSTLENLLIHINQFLHQCLKRQIYCASVITDELIKLATLLNDQKSIKDCLLSIMKVCLSSIEKEKSAYKEIKSAIINMESNTDVVNKTVERQIKVNENKFTTPEVKIMTRKAKKKEASIVNTVVENGEEFVVVKSNWKFNPRKLTENQKEKLQRKREDIPALYQDLSQSQDEFKLNSWKPDSQDSSTTNSKSSNLEDITTILKNIPSSDVVPKIIENNFSIIAKKEPVECTTAVKSATVTSDITKSNSTPKDTKSPRMALKDRVFRNVRNLIEKSGGQNDNIELSASLIQIENIPKTPLTKLNNTNNLTNSAPTKLNSERPSRLKRKPKKFDDTELFALKRNCRSLSQNDTQPEILGESVKQQQQENSLLQNDDISQCKIVDNRFDEKTLAEPSNNNIGNTVSENNSLNAPIEIKNASSPEVTNSIDGNNQIEKESKGNETKLNETKSIDDDLVPATDAGDVSTDIKSVNEQKKDIVHETSSINENVVTPKSNKKHESNNCKSTVKKRDVKKSRIEKELAIDTVEGHPLLKNNSERRVTRKAVTPLNNTRRKTLTEKLNKSKSDIKNQPKNSTPNSKKQDKNRTSDESEKSCELESIDSSHRLSQTSSVVPEDFTLSEDVIESSQDSTLTTITTSKRNVNKRVSVIVEKCPLISTKNCIKAAESHSNQNNVESPDDSSIHKKSYRFDKEDDSVFPQNKTINENLDSTDNMDTEPIDDKSIELKDSCPSDVIIINDDEELPILINTEDECVRAETQEIVEANTQPTDSRETQEIAEADTQPTDPSETQEIAEADTQPTDPSDFVEDKICDNEPTIIQRVESESNVAENVNINDNEIKSCSEPINISSETDNDSDTVSSPFKDDEQRKRDFLDNTLQISPIKTMSPVRENKSPSPETSNDYVVIQLSSPVQSNGEPFEKCNSPEIFTDDKVSPDKRDLSPPREEINVNNNSSPSSSLSLRKNKPQVRSGGRAAQMLGLCVPDRLQTIIHTERSETEEPKKSSPSNTPARRNLRILYNSVGENNENSEENEDSENFLKFKRSLPTSDCSPSGPILKRKLAEITDEATITPASKRKRVSFHDPPVSTMVSVHKYIEPCGVRSPQNSALKRQERQNLRSQTTLKSPKRLDNVFKLDSVLTKAVESFTEIDRNADDTQSMTLDETPALEIIRNSDLNDTDPLCPELLDCTDPIEVIACDLSSSTMKTMFLKELEGQIATVGDLAKLTELEVNRLCIKAPKVKIAKKVLNDYALKKVFEQTGPKEVTVCNDEANETLETKDNVKMDIETQTIEVVMNNRDTQTVENVLKGVSVQTDGINTCHRNVQTIESGSKSTKDIITTCVAEKPDFIQQLTDSLEESSKVKIAEAISFDALTDAFMNKVTTDNSKILINKILEKQNVSETDDRNRELSFLLDYVCERFENKDLILFCSQLLANVHARPS</sequence>
<dbReference type="GO" id="GO:0005634">
    <property type="term" value="C:nucleus"/>
    <property type="evidence" value="ECO:0007669"/>
    <property type="project" value="TreeGrafter"/>
</dbReference>
<dbReference type="InterPro" id="IPR016024">
    <property type="entry name" value="ARM-type_fold"/>
</dbReference>
<feature type="compositionally biased region" description="Low complexity" evidence="1">
    <location>
        <begin position="1727"/>
        <end position="1738"/>
    </location>
</feature>
<evidence type="ECO:0008006" key="4">
    <source>
        <dbReference type="Google" id="ProtNLM"/>
    </source>
</evidence>
<feature type="compositionally biased region" description="Basic and acidic residues" evidence="1">
    <location>
        <begin position="1213"/>
        <end position="1228"/>
    </location>
</feature>
<dbReference type="EMBL" id="OU893342">
    <property type="protein sequence ID" value="CAH0748354.1"/>
    <property type="molecule type" value="Genomic_DNA"/>
</dbReference>
<dbReference type="Proteomes" id="UP001153714">
    <property type="component" value="Chromosome 11"/>
</dbReference>
<feature type="region of interest" description="Disordered" evidence="1">
    <location>
        <begin position="954"/>
        <end position="973"/>
    </location>
</feature>
<feature type="compositionally biased region" description="Basic and acidic residues" evidence="1">
    <location>
        <begin position="1768"/>
        <end position="1779"/>
    </location>
</feature>
<feature type="region of interest" description="Disordered" evidence="1">
    <location>
        <begin position="1201"/>
        <end position="1228"/>
    </location>
</feature>
<feature type="region of interest" description="Disordered" evidence="1">
    <location>
        <begin position="1768"/>
        <end position="1790"/>
    </location>
</feature>
<accession>A0A9P0G0N2</accession>
<reference evidence="2" key="2">
    <citation type="submission" date="2022-10" db="EMBL/GenBank/DDBJ databases">
        <authorList>
            <consortium name="ENA_rothamsted_submissions"/>
            <consortium name="culmorum"/>
            <person name="King R."/>
        </authorList>
    </citation>
    <scope>NUCLEOTIDE SEQUENCE</scope>
</reference>
<feature type="compositionally biased region" description="Polar residues" evidence="1">
    <location>
        <begin position="1201"/>
        <end position="1212"/>
    </location>
</feature>
<keyword evidence="3" id="KW-1185">Reference proteome</keyword>
<feature type="compositionally biased region" description="Polar residues" evidence="1">
    <location>
        <begin position="1261"/>
        <end position="1272"/>
    </location>
</feature>
<feature type="region of interest" description="Disordered" evidence="1">
    <location>
        <begin position="1538"/>
        <end position="1586"/>
    </location>
</feature>
<dbReference type="GO" id="GO:0140445">
    <property type="term" value="C:chromosome, telomeric repeat region"/>
    <property type="evidence" value="ECO:0007669"/>
    <property type="project" value="TreeGrafter"/>
</dbReference>
<dbReference type="PANTHER" id="PTHR22928">
    <property type="entry name" value="TELOMERE-ASSOCIATED PROTEIN RIF1"/>
    <property type="match status" value="1"/>
</dbReference>
<dbReference type="SUPFAM" id="SSF48371">
    <property type="entry name" value="ARM repeat"/>
    <property type="match status" value="1"/>
</dbReference>
<feature type="compositionally biased region" description="Low complexity" evidence="1">
    <location>
        <begin position="964"/>
        <end position="973"/>
    </location>
</feature>
<feature type="compositionally biased region" description="Basic and acidic residues" evidence="1">
    <location>
        <begin position="1706"/>
        <end position="1724"/>
    </location>
</feature>